<gene>
    <name evidence="1" type="ORF">HPBE_LOCUS1031</name>
</gene>
<evidence type="ECO:0000313" key="1">
    <source>
        <dbReference type="EMBL" id="VDO19413.1"/>
    </source>
</evidence>
<accession>A0A183F4D8</accession>
<reference evidence="3" key="2">
    <citation type="submission" date="2019-09" db="UniProtKB">
        <authorList>
            <consortium name="WormBaseParasite"/>
        </authorList>
    </citation>
    <scope>IDENTIFICATION</scope>
</reference>
<dbReference type="EMBL" id="UZAH01000977">
    <property type="protein sequence ID" value="VDO19413.1"/>
    <property type="molecule type" value="Genomic_DNA"/>
</dbReference>
<dbReference type="WBParaSite" id="HPBE_0000103001-mRNA-1">
    <property type="protein sequence ID" value="HPBE_0000103001-mRNA-1"/>
    <property type="gene ID" value="HPBE_0000103001"/>
</dbReference>
<proteinExistence type="predicted"/>
<name>A0A183F4D8_HELPZ</name>
<dbReference type="OrthoDB" id="5863208at2759"/>
<dbReference type="AlphaFoldDB" id="A0A183F4D8"/>
<dbReference type="Proteomes" id="UP000050761">
    <property type="component" value="Unassembled WGS sequence"/>
</dbReference>
<evidence type="ECO:0000313" key="3">
    <source>
        <dbReference type="WBParaSite" id="HPBE_0000103001-mRNA-1"/>
    </source>
</evidence>
<sequence>MRHLQNSIDLRTIESAFGCIDNTAKVSELWHEKVALFESDAEAIIGYPFEQSFQIGDVPSIVRCLTSYYFCIHQLDVTIAQIFEYLIRIIYLTNHCVAVTSEQYFARLSRMATRDDEMMKIFYWDFARKWCQRFKLMCDVRCSLVEQTLQRIRKYPY</sequence>
<keyword evidence="2" id="KW-1185">Reference proteome</keyword>
<accession>A0A3P7UF25</accession>
<protein>
    <submittedName>
        <fullName evidence="1 3">Uncharacterized protein</fullName>
    </submittedName>
</protein>
<organism evidence="2 3">
    <name type="scientific">Heligmosomoides polygyrus</name>
    <name type="common">Parasitic roundworm</name>
    <dbReference type="NCBI Taxonomy" id="6339"/>
    <lineage>
        <taxon>Eukaryota</taxon>
        <taxon>Metazoa</taxon>
        <taxon>Ecdysozoa</taxon>
        <taxon>Nematoda</taxon>
        <taxon>Chromadorea</taxon>
        <taxon>Rhabditida</taxon>
        <taxon>Rhabditina</taxon>
        <taxon>Rhabditomorpha</taxon>
        <taxon>Strongyloidea</taxon>
        <taxon>Heligmosomidae</taxon>
        <taxon>Heligmosomoides</taxon>
    </lineage>
</organism>
<evidence type="ECO:0000313" key="2">
    <source>
        <dbReference type="Proteomes" id="UP000050761"/>
    </source>
</evidence>
<reference evidence="1 2" key="1">
    <citation type="submission" date="2018-11" db="EMBL/GenBank/DDBJ databases">
        <authorList>
            <consortium name="Pathogen Informatics"/>
        </authorList>
    </citation>
    <scope>NUCLEOTIDE SEQUENCE [LARGE SCALE GENOMIC DNA]</scope>
</reference>